<dbReference type="PANTHER" id="PTHR14209:SF19">
    <property type="entry name" value="ISOAMYL ACETATE-HYDROLYZING ESTERASE 1 HOMOLOG"/>
    <property type="match status" value="1"/>
</dbReference>
<dbReference type="OrthoDB" id="671439at2759"/>
<dbReference type="CDD" id="cd01838">
    <property type="entry name" value="Isoamyl_acetate_hydrolase_like"/>
    <property type="match status" value="1"/>
</dbReference>
<evidence type="ECO:0000313" key="3">
    <source>
        <dbReference type="Proteomes" id="UP000077266"/>
    </source>
</evidence>
<dbReference type="EMBL" id="KV425895">
    <property type="protein sequence ID" value="KZW01178.1"/>
    <property type="molecule type" value="Genomic_DNA"/>
</dbReference>
<keyword evidence="2" id="KW-0378">Hydrolase</keyword>
<dbReference type="Pfam" id="PF13472">
    <property type="entry name" value="Lipase_GDSL_2"/>
    <property type="match status" value="1"/>
</dbReference>
<dbReference type="InParanoid" id="A0A165NSY5"/>
<keyword evidence="3" id="KW-1185">Reference proteome</keyword>
<dbReference type="InterPro" id="IPR045136">
    <property type="entry name" value="Iah1-like"/>
</dbReference>
<dbReference type="SUPFAM" id="SSF52266">
    <property type="entry name" value="SGNH hydrolase"/>
    <property type="match status" value="1"/>
</dbReference>
<reference evidence="2 3" key="1">
    <citation type="journal article" date="2016" name="Mol. Biol. Evol.">
        <title>Comparative Genomics of Early-Diverging Mushroom-Forming Fungi Provides Insights into the Origins of Lignocellulose Decay Capabilities.</title>
        <authorList>
            <person name="Nagy L.G."/>
            <person name="Riley R."/>
            <person name="Tritt A."/>
            <person name="Adam C."/>
            <person name="Daum C."/>
            <person name="Floudas D."/>
            <person name="Sun H."/>
            <person name="Yadav J.S."/>
            <person name="Pangilinan J."/>
            <person name="Larsson K.H."/>
            <person name="Matsuura K."/>
            <person name="Barry K."/>
            <person name="Labutti K."/>
            <person name="Kuo R."/>
            <person name="Ohm R.A."/>
            <person name="Bhattacharya S.S."/>
            <person name="Shirouzu T."/>
            <person name="Yoshinaga Y."/>
            <person name="Martin F.M."/>
            <person name="Grigoriev I.V."/>
            <person name="Hibbett D.S."/>
        </authorList>
    </citation>
    <scope>NUCLEOTIDE SEQUENCE [LARGE SCALE GENOMIC DNA]</scope>
    <source>
        <strain evidence="2 3">HHB12029</strain>
    </source>
</reference>
<organism evidence="2 3">
    <name type="scientific">Exidia glandulosa HHB12029</name>
    <dbReference type="NCBI Taxonomy" id="1314781"/>
    <lineage>
        <taxon>Eukaryota</taxon>
        <taxon>Fungi</taxon>
        <taxon>Dikarya</taxon>
        <taxon>Basidiomycota</taxon>
        <taxon>Agaricomycotina</taxon>
        <taxon>Agaricomycetes</taxon>
        <taxon>Auriculariales</taxon>
        <taxon>Exidiaceae</taxon>
        <taxon>Exidia</taxon>
    </lineage>
</organism>
<dbReference type="Proteomes" id="UP000077266">
    <property type="component" value="Unassembled WGS sequence"/>
</dbReference>
<accession>A0A165NSY5</accession>
<dbReference type="PANTHER" id="PTHR14209">
    <property type="entry name" value="ISOAMYL ACETATE-HYDROLYZING ESTERASE 1"/>
    <property type="match status" value="1"/>
</dbReference>
<dbReference type="InterPro" id="IPR036514">
    <property type="entry name" value="SGNH_hydro_sf"/>
</dbReference>
<dbReference type="AlphaFoldDB" id="A0A165NSY5"/>
<dbReference type="GO" id="GO:0016787">
    <property type="term" value="F:hydrolase activity"/>
    <property type="evidence" value="ECO:0007669"/>
    <property type="project" value="UniProtKB-KW"/>
</dbReference>
<dbReference type="Gene3D" id="3.40.50.1110">
    <property type="entry name" value="SGNH hydrolase"/>
    <property type="match status" value="1"/>
</dbReference>
<dbReference type="STRING" id="1314781.A0A165NSY5"/>
<name>A0A165NSY5_EXIGL</name>
<proteinExistence type="predicted"/>
<protein>
    <submittedName>
        <fullName evidence="2">SGNH hydrolase</fullName>
    </submittedName>
</protein>
<evidence type="ECO:0000313" key="2">
    <source>
        <dbReference type="EMBL" id="KZW01178.1"/>
    </source>
</evidence>
<gene>
    <name evidence="2" type="ORF">EXIGLDRAFT_760942</name>
</gene>
<feature type="domain" description="SGNH hydrolase-type esterase" evidence="1">
    <location>
        <begin position="8"/>
        <end position="197"/>
    </location>
</feature>
<dbReference type="InterPro" id="IPR013830">
    <property type="entry name" value="SGNH_hydro"/>
</dbReference>
<evidence type="ECO:0000259" key="1">
    <source>
        <dbReference type="Pfam" id="PF13472"/>
    </source>
</evidence>
<sequence length="232" mass="25675">MSLDSIVLFGDSITEWGWNVGGIAQRLSNIYVRKLDILNRGLRGYNTKWGLPVFKSQIEELDPSRTRLVGIWYGANDAALSGYPHHVPLDTFKSNISEMVTLLKTKNINAILITPPPIEEAAVEHFLTKVLNPPWKMDRSFDNAKMYAEAVKEVGKTLGVPVVDAWTGIWDAAGRERSALTKFLPDGLHPNSEGHEIVTKLFLEAIAKTWPELTAEKIPDVVPDFAVAAGLA</sequence>
<dbReference type="FunCoup" id="A0A165NSY5">
    <property type="interactions" value="118"/>
</dbReference>